<dbReference type="PROSITE" id="PS51274">
    <property type="entry name" value="GATASE_COBBQ"/>
    <property type="match status" value="1"/>
</dbReference>
<feature type="active site" description="Nucleophile" evidence="4">
    <location>
        <position position="337"/>
    </location>
</feature>
<feature type="active site" evidence="4">
    <location>
        <position position="448"/>
    </location>
</feature>
<comment type="caution">
    <text evidence="7">The sequence shown here is derived from an EMBL/GenBank/DDBJ whole genome shotgun (WGS) entry which is preliminary data.</text>
</comment>
<dbReference type="InterPro" id="IPR011698">
    <property type="entry name" value="GATase_3"/>
</dbReference>
<dbReference type="SUPFAM" id="SSF52540">
    <property type="entry name" value="P-loop containing nucleoside triphosphate hydrolases"/>
    <property type="match status" value="1"/>
</dbReference>
<evidence type="ECO:0000313" key="7">
    <source>
        <dbReference type="EMBL" id="MYD90710.1"/>
    </source>
</evidence>
<comment type="pathway">
    <text evidence="1 4">Cofactor biosynthesis; adenosylcobalamin biosynthesis.</text>
</comment>
<evidence type="ECO:0000256" key="1">
    <source>
        <dbReference type="ARBA" id="ARBA00004953"/>
    </source>
</evidence>
<accession>A0A6B1DSJ5</accession>
<dbReference type="UniPathway" id="UPA00148"/>
<comment type="function">
    <text evidence="4">Catalyzes amidations at positions B, D, E, and G on adenosylcobyrinic A,C-diamide. NH(2) groups are provided by glutamine, and one molecule of ATP is hydrogenolyzed for each amidation.</text>
</comment>
<dbReference type="InterPro" id="IPR033949">
    <property type="entry name" value="CobQ_GATase1"/>
</dbReference>
<dbReference type="InterPro" id="IPR047045">
    <property type="entry name" value="CobQ_N"/>
</dbReference>
<feature type="domain" description="CobB/CobQ-like glutamine amidotransferase" evidence="6">
    <location>
        <begin position="258"/>
        <end position="455"/>
    </location>
</feature>
<dbReference type="GO" id="GO:0003824">
    <property type="term" value="F:catalytic activity"/>
    <property type="evidence" value="ECO:0007669"/>
    <property type="project" value="InterPro"/>
</dbReference>
<dbReference type="Gene3D" id="3.40.50.300">
    <property type="entry name" value="P-loop containing nucleotide triphosphate hydrolases"/>
    <property type="match status" value="1"/>
</dbReference>
<dbReference type="NCBIfam" id="TIGR00313">
    <property type="entry name" value="cobQ"/>
    <property type="match status" value="1"/>
</dbReference>
<dbReference type="InterPro" id="IPR002586">
    <property type="entry name" value="CobQ/CobB/MinD/ParA_Nub-bd_dom"/>
</dbReference>
<dbReference type="PANTHER" id="PTHR21343">
    <property type="entry name" value="DETHIOBIOTIN SYNTHETASE"/>
    <property type="match status" value="1"/>
</dbReference>
<dbReference type="Pfam" id="PF01656">
    <property type="entry name" value="CbiA"/>
    <property type="match status" value="1"/>
</dbReference>
<dbReference type="GO" id="GO:0009236">
    <property type="term" value="P:cobalamin biosynthetic process"/>
    <property type="evidence" value="ECO:0007669"/>
    <property type="project" value="UniProtKB-UniRule"/>
</dbReference>
<dbReference type="SUPFAM" id="SSF52317">
    <property type="entry name" value="Class I glutamine amidotransferase-like"/>
    <property type="match status" value="1"/>
</dbReference>
<reference evidence="7" key="1">
    <citation type="submission" date="2019-09" db="EMBL/GenBank/DDBJ databases">
        <title>Characterisation of the sponge microbiome using genome-centric metagenomics.</title>
        <authorList>
            <person name="Engelberts J.P."/>
            <person name="Robbins S.J."/>
            <person name="De Goeij J.M."/>
            <person name="Aranda M."/>
            <person name="Bell S.C."/>
            <person name="Webster N.S."/>
        </authorList>
    </citation>
    <scope>NUCLEOTIDE SEQUENCE</scope>
    <source>
        <strain evidence="7">SB0662_bin_9</strain>
    </source>
</reference>
<proteinExistence type="inferred from homology"/>
<gene>
    <name evidence="4" type="primary">cobQ</name>
    <name evidence="7" type="ORF">F4Y08_10310</name>
</gene>
<evidence type="ECO:0000256" key="2">
    <source>
        <dbReference type="ARBA" id="ARBA00022573"/>
    </source>
</evidence>
<dbReference type="InterPro" id="IPR029062">
    <property type="entry name" value="Class_I_gatase-like"/>
</dbReference>
<keyword evidence="3 4" id="KW-0315">Glutamine amidotransferase</keyword>
<protein>
    <recommendedName>
        <fullName evidence="4">Cobyric acid synthase</fullName>
    </recommendedName>
</protein>
<name>A0A6B1DSJ5_9CHLR</name>
<evidence type="ECO:0000259" key="5">
    <source>
        <dbReference type="Pfam" id="PF01656"/>
    </source>
</evidence>
<dbReference type="AlphaFoldDB" id="A0A6B1DSJ5"/>
<dbReference type="InterPro" id="IPR027417">
    <property type="entry name" value="P-loop_NTPase"/>
</dbReference>
<keyword evidence="2 4" id="KW-0169">Cobalamin biosynthesis</keyword>
<dbReference type="Pfam" id="PF07685">
    <property type="entry name" value="GATase_3"/>
    <property type="match status" value="1"/>
</dbReference>
<evidence type="ECO:0000256" key="3">
    <source>
        <dbReference type="ARBA" id="ARBA00022962"/>
    </source>
</evidence>
<organism evidence="7">
    <name type="scientific">Caldilineaceae bacterium SB0662_bin_9</name>
    <dbReference type="NCBI Taxonomy" id="2605258"/>
    <lineage>
        <taxon>Bacteria</taxon>
        <taxon>Bacillati</taxon>
        <taxon>Chloroflexota</taxon>
        <taxon>Caldilineae</taxon>
        <taxon>Caldilineales</taxon>
        <taxon>Caldilineaceae</taxon>
    </lineage>
</organism>
<dbReference type="GO" id="GO:0015420">
    <property type="term" value="F:ABC-type vitamin B12 transporter activity"/>
    <property type="evidence" value="ECO:0007669"/>
    <property type="project" value="UniProtKB-UniRule"/>
</dbReference>
<evidence type="ECO:0000256" key="4">
    <source>
        <dbReference type="HAMAP-Rule" id="MF_00028"/>
    </source>
</evidence>
<dbReference type="CDD" id="cd01750">
    <property type="entry name" value="GATase1_CobQ"/>
    <property type="match status" value="1"/>
</dbReference>
<dbReference type="Gene3D" id="3.40.50.880">
    <property type="match status" value="1"/>
</dbReference>
<sequence length="520" mass="55893">MNHNRLARVVMVQGTSSHAGKSLLVTALCRIFRQDGFRTAPFKAQNMSLNSCPTPDGLEIGRSQATQAAAAGVPAQVEMNPVLLKPETEGRTQVVVMGRPVSTAATDSHQSRGPQLWDVVAKALDHLRREFDIVVIEGAGSPVEINIKERDIANMRVALHADAPVLLVGDIDLGGVFAQMVGTLALLEPAEHRLVKGLVVNKFRGDLAQFETGVNLLEERTGVPVAGVLPFLPDVRIPEEDGVGLPADGLGDSQAVLDIAVMRVPHIANFDDFDPLGREPGVRVRFVGSAAEFGEPDLLILPGSKTTVADLDWLRVKGLAARILAARSKGTSVIGICAGFQMLGSRLLDPEGVESGVREAAGLGLVSTTTKFLAEKTTHQVTGMVMSGHGLLAGCSGMRISGYESHKGDTTGDLEACPISVRTRSGRPVHLLDGRLDEDGLTLGTYLHGLFHNHELRRRLLENLARRKGVALPDGLPEFDPDYEFDRLAVHVRRHLDMDLVYRMMEACRPSGAGGRNTTC</sequence>
<evidence type="ECO:0000259" key="6">
    <source>
        <dbReference type="Pfam" id="PF07685"/>
    </source>
</evidence>
<dbReference type="EMBL" id="VXPY01000074">
    <property type="protein sequence ID" value="MYD90710.1"/>
    <property type="molecule type" value="Genomic_DNA"/>
</dbReference>
<dbReference type="NCBIfam" id="NF001989">
    <property type="entry name" value="PRK00784.1"/>
    <property type="match status" value="1"/>
</dbReference>
<dbReference type="HAMAP" id="MF_00028">
    <property type="entry name" value="CobQ"/>
    <property type="match status" value="1"/>
</dbReference>
<dbReference type="CDD" id="cd05389">
    <property type="entry name" value="CobQ_N"/>
    <property type="match status" value="1"/>
</dbReference>
<comment type="similarity">
    <text evidence="4">Belongs to the CobB/CobQ family. CobQ subfamily.</text>
</comment>
<dbReference type="InterPro" id="IPR004459">
    <property type="entry name" value="CobQ_synth"/>
</dbReference>
<dbReference type="PANTHER" id="PTHR21343:SF1">
    <property type="entry name" value="COBYRIC ACID SYNTHASE"/>
    <property type="match status" value="1"/>
</dbReference>
<feature type="domain" description="CobQ/CobB/MinD/ParA nucleotide binding" evidence="5">
    <location>
        <begin position="10"/>
        <end position="240"/>
    </location>
</feature>